<gene>
    <name evidence="1" type="ORF">PIB30_033132</name>
</gene>
<protein>
    <submittedName>
        <fullName evidence="1">Uncharacterized protein</fullName>
    </submittedName>
</protein>
<keyword evidence="2" id="KW-1185">Reference proteome</keyword>
<evidence type="ECO:0000313" key="2">
    <source>
        <dbReference type="Proteomes" id="UP001341840"/>
    </source>
</evidence>
<accession>A0ABU6VB61</accession>
<dbReference type="Proteomes" id="UP001341840">
    <property type="component" value="Unassembled WGS sequence"/>
</dbReference>
<reference evidence="1 2" key="1">
    <citation type="journal article" date="2023" name="Plants (Basel)">
        <title>Bridging the Gap: Combining Genomics and Transcriptomics Approaches to Understand Stylosanthes scabra, an Orphan Legume from the Brazilian Caatinga.</title>
        <authorList>
            <person name="Ferreira-Neto J.R.C."/>
            <person name="da Silva M.D."/>
            <person name="Binneck E."/>
            <person name="de Melo N.F."/>
            <person name="da Silva R.H."/>
            <person name="de Melo A.L.T.M."/>
            <person name="Pandolfi V."/>
            <person name="Bustamante F.O."/>
            <person name="Brasileiro-Vidal A.C."/>
            <person name="Benko-Iseppon A.M."/>
        </authorList>
    </citation>
    <scope>NUCLEOTIDE SEQUENCE [LARGE SCALE GENOMIC DNA]</scope>
    <source>
        <tissue evidence="1">Leaves</tissue>
    </source>
</reference>
<proteinExistence type="predicted"/>
<organism evidence="1 2">
    <name type="scientific">Stylosanthes scabra</name>
    <dbReference type="NCBI Taxonomy" id="79078"/>
    <lineage>
        <taxon>Eukaryota</taxon>
        <taxon>Viridiplantae</taxon>
        <taxon>Streptophyta</taxon>
        <taxon>Embryophyta</taxon>
        <taxon>Tracheophyta</taxon>
        <taxon>Spermatophyta</taxon>
        <taxon>Magnoliopsida</taxon>
        <taxon>eudicotyledons</taxon>
        <taxon>Gunneridae</taxon>
        <taxon>Pentapetalae</taxon>
        <taxon>rosids</taxon>
        <taxon>fabids</taxon>
        <taxon>Fabales</taxon>
        <taxon>Fabaceae</taxon>
        <taxon>Papilionoideae</taxon>
        <taxon>50 kb inversion clade</taxon>
        <taxon>dalbergioids sensu lato</taxon>
        <taxon>Dalbergieae</taxon>
        <taxon>Pterocarpus clade</taxon>
        <taxon>Stylosanthes</taxon>
    </lineage>
</organism>
<name>A0ABU6VB61_9FABA</name>
<evidence type="ECO:0000313" key="1">
    <source>
        <dbReference type="EMBL" id="MED6170659.1"/>
    </source>
</evidence>
<dbReference type="EMBL" id="JASCZI010151183">
    <property type="protein sequence ID" value="MED6170659.1"/>
    <property type="molecule type" value="Genomic_DNA"/>
</dbReference>
<sequence length="100" mass="11005">MLYGGKSSARHLGGYSRSGRSVVPAFRDLLAVPLSDWFPSCRGQFLPLSVLLPAGGTREICLGSLTLSWRYNDPDNSGGFLPAFAQPNRGSYRFWGVFFE</sequence>
<comment type="caution">
    <text evidence="1">The sequence shown here is derived from an EMBL/GenBank/DDBJ whole genome shotgun (WGS) entry which is preliminary data.</text>
</comment>